<feature type="region of interest" description="Disordered" evidence="5">
    <location>
        <begin position="168"/>
        <end position="190"/>
    </location>
</feature>
<evidence type="ECO:0000256" key="3">
    <source>
        <dbReference type="ARBA" id="ARBA00023163"/>
    </source>
</evidence>
<proteinExistence type="predicted"/>
<dbReference type="OrthoDB" id="39175at2759"/>
<keyword evidence="1" id="KW-0805">Transcription regulation</keyword>
<dbReference type="GO" id="GO:0000981">
    <property type="term" value="F:DNA-binding transcription factor activity, RNA polymerase II-specific"/>
    <property type="evidence" value="ECO:0007669"/>
    <property type="project" value="InterPro"/>
</dbReference>
<keyword evidence="2" id="KW-0238">DNA-binding</keyword>
<dbReference type="PANTHER" id="PTHR47424:SF3">
    <property type="entry name" value="REGULATORY PROTEIN GAL4"/>
    <property type="match status" value="1"/>
</dbReference>
<dbReference type="SMART" id="SM00066">
    <property type="entry name" value="GAL4"/>
    <property type="match status" value="2"/>
</dbReference>
<keyword evidence="8" id="KW-1185">Reference proteome</keyword>
<dbReference type="PROSITE" id="PS50048">
    <property type="entry name" value="ZN2_CY6_FUNGAL_2"/>
    <property type="match status" value="2"/>
</dbReference>
<dbReference type="AlphaFoldDB" id="A0A2A9NW52"/>
<dbReference type="InterPro" id="IPR036864">
    <property type="entry name" value="Zn2-C6_fun-type_DNA-bd_sf"/>
</dbReference>
<evidence type="ECO:0000313" key="7">
    <source>
        <dbReference type="EMBL" id="PFH51980.1"/>
    </source>
</evidence>
<sequence length="483" mass="54377">MGTSFDDMNTVDDPGDDGQLTIKIPNPKVYKARQSLWIGRRGKPRCDHCRLNNLKCDRVLPACNHCSWASGRVCKYTPLPTPAHRGIPRCDLCRSRNLKCDRNLPVCNFCTLDKESECNYTPKKRSRLASDLVAPSRQDTAAGLPTHSHYALHEKPSKVDRHTFYGQNVASSSSHKNERSPSQSDAEALSDPDIPLYLQTSHLIADGIKSTKAGTVPLQPIAPRSTQETLQTISFTPPFSSQGVLVKTSTVVPWTSRFFVPLPDSITHRLSLINSVEVPDRQIFNDSLDEFLGGIMNELKETACLSPEVYSMICNALETGDSSRLSDRIRAWASFHHVCSGSHHKRLLLIPRDTIFAINSTEVQRLRQMYLTHIDEQISETAAQTAPSHDCREEATDAQWIENFERVPVQPQIYDILTYTHRSHDSPLVMMLETKRLGFASITWPMSEIYVRLCPLCNLRGKQEVSHLGLDMKSKAQEAELRK</sequence>
<dbReference type="PANTHER" id="PTHR47424">
    <property type="entry name" value="REGULATORY PROTEIN GAL4"/>
    <property type="match status" value="1"/>
</dbReference>
<evidence type="ECO:0000256" key="2">
    <source>
        <dbReference type="ARBA" id="ARBA00023125"/>
    </source>
</evidence>
<dbReference type="InterPro" id="IPR001138">
    <property type="entry name" value="Zn2Cys6_DnaBD"/>
</dbReference>
<gene>
    <name evidence="7" type="ORF">AMATHDRAFT_57591</name>
</gene>
<dbReference type="CDD" id="cd00067">
    <property type="entry name" value="GAL4"/>
    <property type="match status" value="2"/>
</dbReference>
<dbReference type="SUPFAM" id="SSF57701">
    <property type="entry name" value="Zn2/Cys6 DNA-binding domain"/>
    <property type="match status" value="2"/>
</dbReference>
<evidence type="ECO:0000259" key="6">
    <source>
        <dbReference type="PROSITE" id="PS50048"/>
    </source>
</evidence>
<keyword evidence="4" id="KW-0539">Nucleus</keyword>
<evidence type="ECO:0000256" key="5">
    <source>
        <dbReference type="SAM" id="MobiDB-lite"/>
    </source>
</evidence>
<organism evidence="7 8">
    <name type="scientific">Amanita thiersii Skay4041</name>
    <dbReference type="NCBI Taxonomy" id="703135"/>
    <lineage>
        <taxon>Eukaryota</taxon>
        <taxon>Fungi</taxon>
        <taxon>Dikarya</taxon>
        <taxon>Basidiomycota</taxon>
        <taxon>Agaricomycotina</taxon>
        <taxon>Agaricomycetes</taxon>
        <taxon>Agaricomycetidae</taxon>
        <taxon>Agaricales</taxon>
        <taxon>Pluteineae</taxon>
        <taxon>Amanitaceae</taxon>
        <taxon>Amanita</taxon>
    </lineage>
</organism>
<name>A0A2A9NW52_9AGAR</name>
<protein>
    <recommendedName>
        <fullName evidence="6">Zn(2)-C6 fungal-type domain-containing protein</fullName>
    </recommendedName>
</protein>
<dbReference type="Gene3D" id="4.10.240.10">
    <property type="entry name" value="Zn(2)-C6 fungal-type DNA-binding domain"/>
    <property type="match status" value="2"/>
</dbReference>
<evidence type="ECO:0000256" key="1">
    <source>
        <dbReference type="ARBA" id="ARBA00023015"/>
    </source>
</evidence>
<dbReference type="Proteomes" id="UP000242287">
    <property type="component" value="Unassembled WGS sequence"/>
</dbReference>
<dbReference type="InterPro" id="IPR051127">
    <property type="entry name" value="Fungal_SecMet_Regulators"/>
</dbReference>
<accession>A0A2A9NW52</accession>
<feature type="domain" description="Zn(2)-C6 fungal-type" evidence="6">
    <location>
        <begin position="89"/>
        <end position="120"/>
    </location>
</feature>
<dbReference type="GO" id="GO:0008270">
    <property type="term" value="F:zinc ion binding"/>
    <property type="evidence" value="ECO:0007669"/>
    <property type="project" value="InterPro"/>
</dbReference>
<keyword evidence="3" id="KW-0804">Transcription</keyword>
<feature type="region of interest" description="Disordered" evidence="5">
    <location>
        <begin position="129"/>
        <end position="148"/>
    </location>
</feature>
<reference evidence="7 8" key="1">
    <citation type="submission" date="2014-02" db="EMBL/GenBank/DDBJ databases">
        <title>Transposable element dynamics among asymbiotic and ectomycorrhizal Amanita fungi.</title>
        <authorList>
            <consortium name="DOE Joint Genome Institute"/>
            <person name="Hess J."/>
            <person name="Skrede I."/>
            <person name="Wolfe B."/>
            <person name="LaButti K."/>
            <person name="Ohm R.A."/>
            <person name="Grigoriev I.V."/>
            <person name="Pringle A."/>
        </authorList>
    </citation>
    <scope>NUCLEOTIDE SEQUENCE [LARGE SCALE GENOMIC DNA]</scope>
    <source>
        <strain evidence="7 8">SKay4041</strain>
    </source>
</reference>
<evidence type="ECO:0000256" key="4">
    <source>
        <dbReference type="ARBA" id="ARBA00023242"/>
    </source>
</evidence>
<feature type="region of interest" description="Disordered" evidence="5">
    <location>
        <begin position="1"/>
        <end position="20"/>
    </location>
</feature>
<evidence type="ECO:0000313" key="8">
    <source>
        <dbReference type="Proteomes" id="UP000242287"/>
    </source>
</evidence>
<feature type="compositionally biased region" description="Polar residues" evidence="5">
    <location>
        <begin position="168"/>
        <end position="185"/>
    </location>
</feature>
<dbReference type="GO" id="GO:0003677">
    <property type="term" value="F:DNA binding"/>
    <property type="evidence" value="ECO:0007669"/>
    <property type="project" value="UniProtKB-KW"/>
</dbReference>
<feature type="domain" description="Zn(2)-C6 fungal-type" evidence="6">
    <location>
        <begin position="45"/>
        <end position="76"/>
    </location>
</feature>
<dbReference type="EMBL" id="KZ301982">
    <property type="protein sequence ID" value="PFH51980.1"/>
    <property type="molecule type" value="Genomic_DNA"/>
</dbReference>